<proteinExistence type="predicted"/>
<protein>
    <submittedName>
        <fullName evidence="1">Uncharacterized protein</fullName>
    </submittedName>
</protein>
<dbReference type="EMBL" id="CAWUPB010000956">
    <property type="protein sequence ID" value="CAK7334992.1"/>
    <property type="molecule type" value="Genomic_DNA"/>
</dbReference>
<reference evidence="1 2" key="1">
    <citation type="submission" date="2024-01" db="EMBL/GenBank/DDBJ databases">
        <authorList>
            <person name="Waweru B."/>
        </authorList>
    </citation>
    <scope>NUCLEOTIDE SEQUENCE [LARGE SCALE GENOMIC DNA]</scope>
</reference>
<evidence type="ECO:0000313" key="2">
    <source>
        <dbReference type="Proteomes" id="UP001314170"/>
    </source>
</evidence>
<keyword evidence="2" id="KW-1185">Reference proteome</keyword>
<accession>A0AAV1RIH6</accession>
<sequence>MLSFYPIIYFAELSLISFSFITNNDVKGYGLRVKMVEHRLLMIGLLGLRSYEEKGLVKAIILDKKEIGYDGWVLGDVWRWLDYGTQARDSGGEESDGLGYDFKWWPRGDGFLAILENKGNGVDGCCFINCKGRLYNACTSLDGDSRSKEMRAMDQCLMAKMELLVLCGGEAFMGMERVRG</sequence>
<comment type="caution">
    <text evidence="1">The sequence shown here is derived from an EMBL/GenBank/DDBJ whole genome shotgun (WGS) entry which is preliminary data.</text>
</comment>
<dbReference type="AlphaFoldDB" id="A0AAV1RIH6"/>
<organism evidence="1 2">
    <name type="scientific">Dovyalis caffra</name>
    <dbReference type="NCBI Taxonomy" id="77055"/>
    <lineage>
        <taxon>Eukaryota</taxon>
        <taxon>Viridiplantae</taxon>
        <taxon>Streptophyta</taxon>
        <taxon>Embryophyta</taxon>
        <taxon>Tracheophyta</taxon>
        <taxon>Spermatophyta</taxon>
        <taxon>Magnoliopsida</taxon>
        <taxon>eudicotyledons</taxon>
        <taxon>Gunneridae</taxon>
        <taxon>Pentapetalae</taxon>
        <taxon>rosids</taxon>
        <taxon>fabids</taxon>
        <taxon>Malpighiales</taxon>
        <taxon>Salicaceae</taxon>
        <taxon>Flacourtieae</taxon>
        <taxon>Dovyalis</taxon>
    </lineage>
</organism>
<dbReference type="Proteomes" id="UP001314170">
    <property type="component" value="Unassembled WGS sequence"/>
</dbReference>
<evidence type="ECO:0000313" key="1">
    <source>
        <dbReference type="EMBL" id="CAK7334992.1"/>
    </source>
</evidence>
<gene>
    <name evidence="1" type="ORF">DCAF_LOCUS10178</name>
</gene>
<name>A0AAV1RIH6_9ROSI</name>